<dbReference type="InterPro" id="IPR026265">
    <property type="entry name" value="LptC"/>
</dbReference>
<dbReference type="InterPro" id="IPR052363">
    <property type="entry name" value="LPS_export_LptC"/>
</dbReference>
<gene>
    <name evidence="6 7" type="primary">lptC</name>
    <name evidence="7" type="ORF">IOQ59_08445</name>
</gene>
<accession>A0A8J7FMP9</accession>
<dbReference type="Gene3D" id="2.60.450.10">
    <property type="entry name" value="Lipopolysaccharide (LPS) transport protein A like domain"/>
    <property type="match status" value="1"/>
</dbReference>
<dbReference type="Proteomes" id="UP000640333">
    <property type="component" value="Unassembled WGS sequence"/>
</dbReference>
<comment type="function">
    <text evidence="6">Involved in the assembly of lipopolysaccharide (LPS). Required for the translocation of LPS from the inner membrane to the outer membrane. Facilitates the transfer of LPS from the inner membrane to the periplasmic protein LptA. Could be a docking site for LptA.</text>
</comment>
<organism evidence="7 8">
    <name type="scientific">Pontibacterium sinense</name>
    <dbReference type="NCBI Taxonomy" id="2781979"/>
    <lineage>
        <taxon>Bacteria</taxon>
        <taxon>Pseudomonadati</taxon>
        <taxon>Pseudomonadota</taxon>
        <taxon>Gammaproteobacteria</taxon>
        <taxon>Oceanospirillales</taxon>
        <taxon>Oceanospirillaceae</taxon>
        <taxon>Pontibacterium</taxon>
    </lineage>
</organism>
<dbReference type="AlphaFoldDB" id="A0A8J7FMP9"/>
<dbReference type="EMBL" id="JADEYS010000007">
    <property type="protein sequence ID" value="MBE9397287.1"/>
    <property type="molecule type" value="Genomic_DNA"/>
</dbReference>
<name>A0A8J7FMP9_9GAMM</name>
<keyword evidence="1 6" id="KW-1003">Cell membrane</keyword>
<evidence type="ECO:0000256" key="3">
    <source>
        <dbReference type="ARBA" id="ARBA00022692"/>
    </source>
</evidence>
<evidence type="ECO:0000256" key="6">
    <source>
        <dbReference type="HAMAP-Rule" id="MF_01915"/>
    </source>
</evidence>
<keyword evidence="3 6" id="KW-0812">Transmembrane</keyword>
<dbReference type="PANTHER" id="PTHR37481:SF1">
    <property type="entry name" value="LIPOPOLYSACCHARIDE EXPORT SYSTEM PROTEIN LPTC"/>
    <property type="match status" value="1"/>
</dbReference>
<evidence type="ECO:0000313" key="8">
    <source>
        <dbReference type="Proteomes" id="UP000640333"/>
    </source>
</evidence>
<dbReference type="Pfam" id="PF06835">
    <property type="entry name" value="LptC"/>
    <property type="match status" value="1"/>
</dbReference>
<keyword evidence="4 6" id="KW-1133">Transmembrane helix</keyword>
<dbReference type="PANTHER" id="PTHR37481">
    <property type="entry name" value="LIPOPOLYSACCHARIDE EXPORT SYSTEM PROTEIN LPTC"/>
    <property type="match status" value="1"/>
</dbReference>
<dbReference type="HAMAP" id="MF_01915">
    <property type="entry name" value="LPS_assembly_LptC"/>
    <property type="match status" value="1"/>
</dbReference>
<keyword evidence="2 6" id="KW-0997">Cell inner membrane</keyword>
<comment type="subcellular location">
    <subcellularLocation>
        <location evidence="6">Cell inner membrane</location>
        <topology evidence="6">Single-pass membrane protein</topology>
    </subcellularLocation>
</comment>
<protein>
    <recommendedName>
        <fullName evidence="6">Lipopolysaccharide export system protein LptC</fullName>
    </recommendedName>
</protein>
<dbReference type="GO" id="GO:0005886">
    <property type="term" value="C:plasma membrane"/>
    <property type="evidence" value="ECO:0007669"/>
    <property type="project" value="UniProtKB-SubCell"/>
</dbReference>
<dbReference type="GO" id="GO:0030288">
    <property type="term" value="C:outer membrane-bounded periplasmic space"/>
    <property type="evidence" value="ECO:0007669"/>
    <property type="project" value="TreeGrafter"/>
</dbReference>
<sequence>MSTARTRLIIAALLLGPVLLYWGLGIAPSERSQPPKALQEGEDYFATDTRTRVFDDKGMLEQTLSTPRLDHYPDRAESELTSPEIVLYGTDGSVTTTTATQGTLPDDRAKALLTGNVQIKDRASSGATTLVLTETLTLYPDTKLAETDESVTILSDNTRYDATGMTASFENKTLKLLSNVQGLHENED</sequence>
<dbReference type="GO" id="GO:0015221">
    <property type="term" value="F:lipopolysaccharide transmembrane transporter activity"/>
    <property type="evidence" value="ECO:0007669"/>
    <property type="project" value="InterPro"/>
</dbReference>
<comment type="subunit">
    <text evidence="6">Component of the lipopolysaccharide transport and assembly complex. Interacts with LptA and the LptBFG transporter complex.</text>
</comment>
<evidence type="ECO:0000256" key="5">
    <source>
        <dbReference type="ARBA" id="ARBA00023136"/>
    </source>
</evidence>
<comment type="caution">
    <text evidence="7">The sequence shown here is derived from an EMBL/GenBank/DDBJ whole genome shotgun (WGS) entry which is preliminary data.</text>
</comment>
<evidence type="ECO:0000256" key="4">
    <source>
        <dbReference type="ARBA" id="ARBA00022989"/>
    </source>
</evidence>
<dbReference type="GO" id="GO:0043165">
    <property type="term" value="P:Gram-negative-bacterium-type cell outer membrane assembly"/>
    <property type="evidence" value="ECO:0007669"/>
    <property type="project" value="UniProtKB-UniRule"/>
</dbReference>
<dbReference type="RefSeq" id="WP_193952843.1">
    <property type="nucleotide sequence ID" value="NZ_JADEYS010000007.1"/>
</dbReference>
<dbReference type="GO" id="GO:0017089">
    <property type="term" value="F:glycolipid transfer activity"/>
    <property type="evidence" value="ECO:0007669"/>
    <property type="project" value="TreeGrafter"/>
</dbReference>
<keyword evidence="8" id="KW-1185">Reference proteome</keyword>
<evidence type="ECO:0000256" key="1">
    <source>
        <dbReference type="ARBA" id="ARBA00022475"/>
    </source>
</evidence>
<dbReference type="NCBIfam" id="TIGR04409">
    <property type="entry name" value="LptC_YrbK"/>
    <property type="match status" value="1"/>
</dbReference>
<evidence type="ECO:0000313" key="7">
    <source>
        <dbReference type="EMBL" id="MBE9397287.1"/>
    </source>
</evidence>
<dbReference type="InterPro" id="IPR010664">
    <property type="entry name" value="LipoPS_assembly_LptC-rel"/>
</dbReference>
<evidence type="ECO:0000256" key="2">
    <source>
        <dbReference type="ARBA" id="ARBA00022519"/>
    </source>
</evidence>
<keyword evidence="5 6" id="KW-0472">Membrane</keyword>
<reference evidence="7" key="1">
    <citation type="submission" date="2020-10" db="EMBL/GenBank/DDBJ databases">
        <title>Bacterium isolated from coastal waters sediment.</title>
        <authorList>
            <person name="Chen R.-J."/>
            <person name="Lu D.-C."/>
            <person name="Zhu K.-L."/>
            <person name="Du Z.-J."/>
        </authorList>
    </citation>
    <scope>NUCLEOTIDE SEQUENCE</scope>
    <source>
        <strain evidence="7">N1Y112</strain>
    </source>
</reference>
<comment type="similarity">
    <text evidence="6">Belongs to the LptC family.</text>
</comment>
<proteinExistence type="inferred from homology"/>